<keyword evidence="2" id="KW-1185">Reference proteome</keyword>
<gene>
    <name evidence="1" type="ORF">F383_20810</name>
</gene>
<sequence length="14" mass="1833">MANLISMYWQWSRF</sequence>
<name>A0A0B0NTV1_GOSAR</name>
<protein>
    <submittedName>
        <fullName evidence="1">Uncharacterized protein</fullName>
    </submittedName>
</protein>
<evidence type="ECO:0000313" key="2">
    <source>
        <dbReference type="Proteomes" id="UP000032142"/>
    </source>
</evidence>
<reference evidence="2" key="1">
    <citation type="submission" date="2014-09" db="EMBL/GenBank/DDBJ databases">
        <authorList>
            <person name="Mudge J."/>
            <person name="Ramaraj T."/>
            <person name="Lindquist I.E."/>
            <person name="Bharti A.K."/>
            <person name="Sundararajan A."/>
            <person name="Cameron C.T."/>
            <person name="Woodward J.E."/>
            <person name="May G.D."/>
            <person name="Brubaker C."/>
            <person name="Broadhvest J."/>
            <person name="Wilkins T.A."/>
        </authorList>
    </citation>
    <scope>NUCLEOTIDE SEQUENCE</scope>
    <source>
        <strain evidence="2">cv. AKA8401</strain>
    </source>
</reference>
<evidence type="ECO:0000313" key="1">
    <source>
        <dbReference type="EMBL" id="KHG16082.1"/>
    </source>
</evidence>
<dbReference type="EMBL" id="KN405299">
    <property type="protein sequence ID" value="KHG16082.1"/>
    <property type="molecule type" value="Genomic_DNA"/>
</dbReference>
<accession>A0A0B0NTV1</accession>
<dbReference type="Proteomes" id="UP000032142">
    <property type="component" value="Unassembled WGS sequence"/>
</dbReference>
<organism evidence="1 2">
    <name type="scientific">Gossypium arboreum</name>
    <name type="common">Tree cotton</name>
    <name type="synonym">Gossypium nanking</name>
    <dbReference type="NCBI Taxonomy" id="29729"/>
    <lineage>
        <taxon>Eukaryota</taxon>
        <taxon>Viridiplantae</taxon>
        <taxon>Streptophyta</taxon>
        <taxon>Embryophyta</taxon>
        <taxon>Tracheophyta</taxon>
        <taxon>Spermatophyta</taxon>
        <taxon>Magnoliopsida</taxon>
        <taxon>eudicotyledons</taxon>
        <taxon>Gunneridae</taxon>
        <taxon>Pentapetalae</taxon>
        <taxon>rosids</taxon>
        <taxon>malvids</taxon>
        <taxon>Malvales</taxon>
        <taxon>Malvaceae</taxon>
        <taxon>Malvoideae</taxon>
        <taxon>Gossypium</taxon>
    </lineage>
</organism>
<proteinExistence type="predicted"/>